<name>A0A2D2DIM4_9BURK</name>
<dbReference type="KEGG" id="mass:CR152_10085"/>
<dbReference type="OrthoDB" id="79831at2"/>
<proteinExistence type="predicted"/>
<dbReference type="AlphaFoldDB" id="A0A2D2DIM4"/>
<protein>
    <submittedName>
        <fullName evidence="1">Uncharacterized protein</fullName>
    </submittedName>
</protein>
<keyword evidence="2" id="KW-1185">Reference proteome</keyword>
<dbReference type="EMBL" id="CP024608">
    <property type="protein sequence ID" value="ATQ74833.1"/>
    <property type="molecule type" value="Genomic_DNA"/>
</dbReference>
<accession>A0A2D2DIM4</accession>
<dbReference type="Proteomes" id="UP000229897">
    <property type="component" value="Chromosome"/>
</dbReference>
<organism evidence="1 2">
    <name type="scientific">Massilia violaceinigra</name>
    <dbReference type="NCBI Taxonomy" id="2045208"/>
    <lineage>
        <taxon>Bacteria</taxon>
        <taxon>Pseudomonadati</taxon>
        <taxon>Pseudomonadota</taxon>
        <taxon>Betaproteobacteria</taxon>
        <taxon>Burkholderiales</taxon>
        <taxon>Oxalobacteraceae</taxon>
        <taxon>Telluria group</taxon>
        <taxon>Massilia</taxon>
    </lineage>
</organism>
<evidence type="ECO:0000313" key="1">
    <source>
        <dbReference type="EMBL" id="ATQ74833.1"/>
    </source>
</evidence>
<reference evidence="1" key="1">
    <citation type="submission" date="2017-10" db="EMBL/GenBank/DDBJ databases">
        <title>Massilia psychrophilum sp. nov., a novel purple-pigmented bacterium isolated from Tianshan glacier, Xinjiang Municipality, China.</title>
        <authorList>
            <person name="Wang H."/>
        </authorList>
    </citation>
    <scope>NUCLEOTIDE SEQUENCE [LARGE SCALE GENOMIC DNA]</scope>
    <source>
        <strain evidence="1">B2</strain>
    </source>
</reference>
<gene>
    <name evidence="1" type="ORF">CR152_10085</name>
</gene>
<sequence length="67" mass="7370">MSGPIRKFQATMSSLDIVELINEDRKANALGGSFAEVPNDNFMAKIEKHPGIDSPKFLGQYKDSTGR</sequence>
<dbReference type="RefSeq" id="WP_099874809.1">
    <property type="nucleotide sequence ID" value="NZ_CP024608.1"/>
</dbReference>
<evidence type="ECO:0000313" key="2">
    <source>
        <dbReference type="Proteomes" id="UP000229897"/>
    </source>
</evidence>